<evidence type="ECO:0000256" key="2">
    <source>
        <dbReference type="SAM" id="SignalP"/>
    </source>
</evidence>
<organism evidence="3 4">
    <name type="scientific">Ascochyta lentis</name>
    <dbReference type="NCBI Taxonomy" id="205686"/>
    <lineage>
        <taxon>Eukaryota</taxon>
        <taxon>Fungi</taxon>
        <taxon>Dikarya</taxon>
        <taxon>Ascomycota</taxon>
        <taxon>Pezizomycotina</taxon>
        <taxon>Dothideomycetes</taxon>
        <taxon>Pleosporomycetidae</taxon>
        <taxon>Pleosporales</taxon>
        <taxon>Pleosporineae</taxon>
        <taxon>Didymellaceae</taxon>
        <taxon>Ascochyta</taxon>
    </lineage>
</organism>
<sequence>MRSTTAFRLASLLPLFSLLVSNVSSSPVEEISTLAPRRDLCCALAVDARFIGPVCVYIANCGAGAGCKLDENQKNWCVACQATPDYPDCNHATWPPVKVAPITRGGRPEEVSPKLVEREQTEDSPQDEHSSVDSLQKRYISLREINTGGASAKWFRSIERVTWFVTRSATGALYAYCQNTLPNAVTWVFTDRTTGFKSEEFTTPPFSTSDPVTWGQVLVKGGDVVAIKYA</sequence>
<dbReference type="Proteomes" id="UP000651452">
    <property type="component" value="Unassembled WGS sequence"/>
</dbReference>
<evidence type="ECO:0000313" key="4">
    <source>
        <dbReference type="Proteomes" id="UP000651452"/>
    </source>
</evidence>
<feature type="region of interest" description="Disordered" evidence="1">
    <location>
        <begin position="100"/>
        <end position="133"/>
    </location>
</feature>
<accession>A0A8H7MJZ9</accession>
<keyword evidence="2" id="KW-0732">Signal</keyword>
<reference evidence="3" key="2">
    <citation type="submission" date="2020-09" db="EMBL/GenBank/DDBJ databases">
        <title>Reference genome assembly for Australian Ascochyta lentis isolate Al4.</title>
        <authorList>
            <person name="Lee R.C."/>
            <person name="Farfan-Caceres L.M."/>
            <person name="Debler J.W."/>
            <person name="Williams A.H."/>
            <person name="Henares B.M."/>
        </authorList>
    </citation>
    <scope>NUCLEOTIDE SEQUENCE</scope>
    <source>
        <strain evidence="3">Al4</strain>
    </source>
</reference>
<feature type="chain" id="PRO_5034604619" evidence="2">
    <location>
        <begin position="26"/>
        <end position="230"/>
    </location>
</feature>
<dbReference type="AlphaFoldDB" id="A0A8H7MJZ9"/>
<gene>
    <name evidence="3" type="ORF">EKO04_002688</name>
</gene>
<comment type="caution">
    <text evidence="3">The sequence shown here is derived from an EMBL/GenBank/DDBJ whole genome shotgun (WGS) entry which is preliminary data.</text>
</comment>
<name>A0A8H7MJZ9_9PLEO</name>
<dbReference type="EMBL" id="RZGK01000004">
    <property type="protein sequence ID" value="KAF9699504.1"/>
    <property type="molecule type" value="Genomic_DNA"/>
</dbReference>
<evidence type="ECO:0000313" key="3">
    <source>
        <dbReference type="EMBL" id="KAF9699504.1"/>
    </source>
</evidence>
<protein>
    <submittedName>
        <fullName evidence="3">Uncharacterized protein</fullName>
    </submittedName>
</protein>
<feature type="signal peptide" evidence="2">
    <location>
        <begin position="1"/>
        <end position="25"/>
    </location>
</feature>
<proteinExistence type="predicted"/>
<feature type="compositionally biased region" description="Basic and acidic residues" evidence="1">
    <location>
        <begin position="106"/>
        <end position="131"/>
    </location>
</feature>
<reference evidence="3" key="1">
    <citation type="submission" date="2018-12" db="EMBL/GenBank/DDBJ databases">
        <authorList>
            <person name="Syme R.A."/>
            <person name="Farfan-Caceres L."/>
            <person name="Lichtenzveig J."/>
        </authorList>
    </citation>
    <scope>NUCLEOTIDE SEQUENCE</scope>
    <source>
        <strain evidence="3">Al4</strain>
    </source>
</reference>
<evidence type="ECO:0000256" key="1">
    <source>
        <dbReference type="SAM" id="MobiDB-lite"/>
    </source>
</evidence>
<keyword evidence="4" id="KW-1185">Reference proteome</keyword>